<evidence type="ECO:0000256" key="1">
    <source>
        <dbReference type="ARBA" id="ARBA00008045"/>
    </source>
</evidence>
<comment type="caution">
    <text evidence="4">The sequence shown here is derived from an EMBL/GenBank/DDBJ whole genome shotgun (WGS) entry which is preliminary data.</text>
</comment>
<feature type="compositionally biased region" description="Basic residues" evidence="3">
    <location>
        <begin position="394"/>
        <end position="406"/>
    </location>
</feature>
<dbReference type="Proteomes" id="UP000275267">
    <property type="component" value="Unassembled WGS sequence"/>
</dbReference>
<reference evidence="5" key="1">
    <citation type="journal article" date="2019" name="Nat. Commun.">
        <title>The genome of broomcorn millet.</title>
        <authorList>
            <person name="Zou C."/>
            <person name="Miki D."/>
            <person name="Li D."/>
            <person name="Tang Q."/>
            <person name="Xiao L."/>
            <person name="Rajput S."/>
            <person name="Deng P."/>
            <person name="Jia W."/>
            <person name="Huang R."/>
            <person name="Zhang M."/>
            <person name="Sun Y."/>
            <person name="Hu J."/>
            <person name="Fu X."/>
            <person name="Schnable P.S."/>
            <person name="Li F."/>
            <person name="Zhang H."/>
            <person name="Feng B."/>
            <person name="Zhu X."/>
            <person name="Liu R."/>
            <person name="Schnable J.C."/>
            <person name="Zhu J.-K."/>
            <person name="Zhang H."/>
        </authorList>
    </citation>
    <scope>NUCLEOTIDE SEQUENCE [LARGE SCALE GENOMIC DNA]</scope>
</reference>
<feature type="compositionally biased region" description="Basic and acidic residues" evidence="3">
    <location>
        <begin position="311"/>
        <end position="322"/>
    </location>
</feature>
<dbReference type="SUPFAM" id="SSF46579">
    <property type="entry name" value="Prefoldin"/>
    <property type="match status" value="1"/>
</dbReference>
<accession>A0A3L6TMY7</accession>
<feature type="compositionally biased region" description="Basic and acidic residues" evidence="3">
    <location>
        <begin position="370"/>
        <end position="387"/>
    </location>
</feature>
<dbReference type="PANTHER" id="PTHR46293:SF1">
    <property type="entry name" value="OS03G0632800 PROTEIN"/>
    <property type="match status" value="1"/>
</dbReference>
<feature type="compositionally biased region" description="Polar residues" evidence="3">
    <location>
        <begin position="357"/>
        <end position="366"/>
    </location>
</feature>
<evidence type="ECO:0000313" key="5">
    <source>
        <dbReference type="Proteomes" id="UP000275267"/>
    </source>
</evidence>
<dbReference type="OrthoDB" id="10250441at2759"/>
<feature type="compositionally biased region" description="Low complexity" evidence="3">
    <location>
        <begin position="141"/>
        <end position="153"/>
    </location>
</feature>
<evidence type="ECO:0000313" key="4">
    <source>
        <dbReference type="EMBL" id="RLN40996.1"/>
    </source>
</evidence>
<dbReference type="GO" id="GO:0004842">
    <property type="term" value="F:ubiquitin-protein transferase activity"/>
    <property type="evidence" value="ECO:0007669"/>
    <property type="project" value="InterPro"/>
</dbReference>
<dbReference type="CDD" id="cd23165">
    <property type="entry name" value="Prefoldin_4"/>
    <property type="match status" value="1"/>
</dbReference>
<feature type="region of interest" description="Disordered" evidence="3">
    <location>
        <begin position="83"/>
        <end position="223"/>
    </location>
</feature>
<keyword evidence="2" id="KW-0175">Coiled coil</keyword>
<dbReference type="AlphaFoldDB" id="A0A3L6TMY7"/>
<feature type="compositionally biased region" description="Pro residues" evidence="3">
    <location>
        <begin position="111"/>
        <end position="129"/>
    </location>
</feature>
<dbReference type="Pfam" id="PF01920">
    <property type="entry name" value="Prefoldin_2"/>
    <property type="match status" value="1"/>
</dbReference>
<feature type="compositionally biased region" description="Basic residues" evidence="3">
    <location>
        <begin position="165"/>
        <end position="176"/>
    </location>
</feature>
<keyword evidence="5" id="KW-1185">Reference proteome</keyword>
<sequence length="597" mass="65395">MALRSAPVLLRARHQSGGVRGGMAAVRIPSDQVPPQHRSIIEQKQIARSGMAQAAPLRTFRVQTRRDRPANGLLRTAAQRISLGSPPPLLLDLSSLPPRRLPTACAMQPGPTSPDNPPSPAPAPPPPEPEVADPAPDADDAAVTAEHAAPAAADAEEEEEEKERRGTRGRKRRRRGGPGASSADHSLQDVRSKLFPFKRKKIKAEEVPSPISLPTKRKERSISSLVVSTAKVKPTGLTGRRTRAVARKAAAAAASALRGLGPVIEDPVKKEIDSCDSHSHSSSLPANLNKAPQTRRQIPSNAEASNQSSNKDTEGDSKELADKAELWQPLNCLVEAANRTKSFRSSPQNPVVKGDQLNGSLSSTYAGKTKARENLQKSKIEDDKKDVPVPPVLPKRRGQGTTRRRREVQAPADAKPDAAAVQNEKKLSSIWFSLIASFDQQGDPPLPQIPSHYLRIKDGNVPASSIQKYLVQKLSLPSESEVTWEDQQNINRFGRLNNRLHELEDEIKLAKEANENLDDAGNELILSDEDVVRFQIGEVFAHMPRDEVETRLEQMKEDAAKKLESLEEEKESILAQMAELKKILYGKFKDAINLEED</sequence>
<dbReference type="STRING" id="4540.A0A3L6TMY7"/>
<feature type="compositionally biased region" description="Low complexity" evidence="3">
    <location>
        <begin position="410"/>
        <end position="420"/>
    </location>
</feature>
<dbReference type="InterPro" id="IPR044807">
    <property type="entry name" value="DRIP1-like"/>
</dbReference>
<name>A0A3L6TMY7_PANMI</name>
<organism evidence="4 5">
    <name type="scientific">Panicum miliaceum</name>
    <name type="common">Proso millet</name>
    <name type="synonym">Broomcorn millet</name>
    <dbReference type="NCBI Taxonomy" id="4540"/>
    <lineage>
        <taxon>Eukaryota</taxon>
        <taxon>Viridiplantae</taxon>
        <taxon>Streptophyta</taxon>
        <taxon>Embryophyta</taxon>
        <taxon>Tracheophyta</taxon>
        <taxon>Spermatophyta</taxon>
        <taxon>Magnoliopsida</taxon>
        <taxon>Liliopsida</taxon>
        <taxon>Poales</taxon>
        <taxon>Poaceae</taxon>
        <taxon>PACMAD clade</taxon>
        <taxon>Panicoideae</taxon>
        <taxon>Panicodae</taxon>
        <taxon>Paniceae</taxon>
        <taxon>Panicinae</taxon>
        <taxon>Panicum</taxon>
        <taxon>Panicum sect. Panicum</taxon>
    </lineage>
</organism>
<dbReference type="PANTHER" id="PTHR46293">
    <property type="entry name" value="E3 UBIQUITIN PROTEIN LIGASE DRIP1"/>
    <property type="match status" value="1"/>
</dbReference>
<comment type="similarity">
    <text evidence="1">Belongs to the prefoldin subunit beta family.</text>
</comment>
<evidence type="ECO:0000256" key="2">
    <source>
        <dbReference type="SAM" id="Coils"/>
    </source>
</evidence>
<protein>
    <recommendedName>
        <fullName evidence="6">Prefoldin subunit 4</fullName>
    </recommendedName>
</protein>
<dbReference type="InterPro" id="IPR002777">
    <property type="entry name" value="PFD_beta-like"/>
</dbReference>
<evidence type="ECO:0000256" key="3">
    <source>
        <dbReference type="SAM" id="MobiDB-lite"/>
    </source>
</evidence>
<dbReference type="GO" id="GO:0016272">
    <property type="term" value="C:prefoldin complex"/>
    <property type="evidence" value="ECO:0007669"/>
    <property type="project" value="InterPro"/>
</dbReference>
<feature type="compositionally biased region" description="Polar residues" evidence="3">
    <location>
        <begin position="340"/>
        <end position="349"/>
    </location>
</feature>
<dbReference type="GO" id="GO:0006457">
    <property type="term" value="P:protein folding"/>
    <property type="evidence" value="ECO:0007669"/>
    <property type="project" value="InterPro"/>
</dbReference>
<gene>
    <name evidence="4" type="ORF">C2845_PM01G35000</name>
</gene>
<feature type="region of interest" description="Disordered" evidence="3">
    <location>
        <begin position="271"/>
        <end position="322"/>
    </location>
</feature>
<feature type="compositionally biased region" description="Polar residues" evidence="3">
    <location>
        <begin position="284"/>
        <end position="310"/>
    </location>
</feature>
<proteinExistence type="inferred from homology"/>
<feature type="region of interest" description="Disordered" evidence="3">
    <location>
        <begin position="340"/>
        <end position="421"/>
    </location>
</feature>
<feature type="coiled-coil region" evidence="2">
    <location>
        <begin position="493"/>
        <end position="583"/>
    </location>
</feature>
<dbReference type="GO" id="GO:0051082">
    <property type="term" value="F:unfolded protein binding"/>
    <property type="evidence" value="ECO:0007669"/>
    <property type="project" value="InterPro"/>
</dbReference>
<feature type="compositionally biased region" description="Low complexity" evidence="3">
    <location>
        <begin position="90"/>
        <end position="102"/>
    </location>
</feature>
<evidence type="ECO:0008006" key="6">
    <source>
        <dbReference type="Google" id="ProtNLM"/>
    </source>
</evidence>
<dbReference type="EMBL" id="PQIB02000001">
    <property type="protein sequence ID" value="RLN40996.1"/>
    <property type="molecule type" value="Genomic_DNA"/>
</dbReference>